<feature type="region of interest" description="Disordered" evidence="1">
    <location>
        <begin position="198"/>
        <end position="374"/>
    </location>
</feature>
<accession>A0A5J9W954</accession>
<feature type="compositionally biased region" description="Pro residues" evidence="1">
    <location>
        <begin position="208"/>
        <end position="221"/>
    </location>
</feature>
<protein>
    <submittedName>
        <fullName evidence="2">Uncharacterized protein</fullName>
    </submittedName>
</protein>
<sequence length="839" mass="92208">MSETTKDDGAETDVHHLEPEAAGISKQQLGASAGSHGLRSNSGAAGICGQRLVDSVAVGTENQEGDASASSHHRQINSEDAGSSDPVKDGAVVTVNQEVGASAESNTPPHLGLSIYAEEFHPRQSSTSPSPVTSSSAATSRHSPSQLVCGEGEHFTPAMGYRTPHLQGYGPVLLQDPESPSPVFMNYPMHPPPMAFRTAPQHTYPLHTYPPSPPYQCPPSPGYDSRAPSPPYDSSASLYQRPPSPAYGSGGSRYQRPPSPAYDSRGSRHQRPPSPPYDSRASRHQRPLSAPYDSGVSQQGLRSSPPTHQGGSKSNQVHQSYQAEFPSDTHHQGSSGHHSSSQSLSATGRQGGSGRRQSSSVPSPPIFEPPSMPVRPSFASTALYGSSTAAELESIENKLVGFLMKDESYKNQALCPTGPRLQINFNELVYHDKALAMRVCNEQGTSEYWLRGAASKFCKESGATFENASIEFKNLPYRINYVKETLDTRPRSQRVSLCGNRSTHSVATAHGREHLRIIVWDSLDLLLDGESFDGELTVEDLMFVQLTEDPKSKKLLIARRPCGRKKEDPRHGIKPLQEIWTAVEPSFKDVHGRLPLYFTQLKRDLSCATELDAEFVEYVRYHPAFCSSMGRKILIDGIHQSRKDFNLERSEAFGNSFTEEPYPTDWNEVAKRVDILRLLHEFQFEGREHNRTNKVQQGKVATVDEKGSQNMGKVEMSSEKLQKNAEAGAATSGPDGKKAEEGVDQDNGNNEGTRRELASYINTSWSLLAYNRNGHTHLGQYVKVRAPEEVELYLASIFEDFLPNLIKKLISVDKMCGIFASAWSAYKACIFDDQEPPKI</sequence>
<feature type="compositionally biased region" description="Low complexity" evidence="1">
    <location>
        <begin position="125"/>
        <end position="140"/>
    </location>
</feature>
<feature type="compositionally biased region" description="Basic and acidic residues" evidence="1">
    <location>
        <begin position="1"/>
        <end position="19"/>
    </location>
</feature>
<feature type="region of interest" description="Disordered" evidence="1">
    <location>
        <begin position="704"/>
        <end position="752"/>
    </location>
</feature>
<feature type="compositionally biased region" description="Low complexity" evidence="1">
    <location>
        <begin position="332"/>
        <end position="343"/>
    </location>
</feature>
<dbReference type="PANTHER" id="PTHR35161">
    <property type="entry name" value="OS02G0303100 PROTEIN"/>
    <property type="match status" value="1"/>
</dbReference>
<dbReference type="Proteomes" id="UP000324897">
    <property type="component" value="Chromosome 5"/>
</dbReference>
<dbReference type="AlphaFoldDB" id="A0A5J9W954"/>
<name>A0A5J9W954_9POAL</name>
<feature type="compositionally biased region" description="Pro residues" evidence="1">
    <location>
        <begin position="362"/>
        <end position="373"/>
    </location>
</feature>
<feature type="region of interest" description="Disordered" evidence="1">
    <location>
        <begin position="1"/>
        <end position="44"/>
    </location>
</feature>
<dbReference type="PANTHER" id="PTHR35161:SF22">
    <property type="match status" value="1"/>
</dbReference>
<feature type="compositionally biased region" description="Polar residues" evidence="1">
    <location>
        <begin position="295"/>
        <end position="322"/>
    </location>
</feature>
<reference evidence="2 3" key="1">
    <citation type="journal article" date="2019" name="Sci. Rep.">
        <title>A high-quality genome of Eragrostis curvula grass provides insights into Poaceae evolution and supports new strategies to enhance forage quality.</title>
        <authorList>
            <person name="Carballo J."/>
            <person name="Santos B.A.C.M."/>
            <person name="Zappacosta D."/>
            <person name="Garbus I."/>
            <person name="Selva J.P."/>
            <person name="Gallo C.A."/>
            <person name="Diaz A."/>
            <person name="Albertini E."/>
            <person name="Caccamo M."/>
            <person name="Echenique V."/>
        </authorList>
    </citation>
    <scope>NUCLEOTIDE SEQUENCE [LARGE SCALE GENOMIC DNA]</scope>
    <source>
        <strain evidence="3">cv. Victoria</strain>
        <tissue evidence="2">Leaf</tissue>
    </source>
</reference>
<dbReference type="Gramene" id="TVU44849">
    <property type="protein sequence ID" value="TVU44849"/>
    <property type="gene ID" value="EJB05_04310"/>
</dbReference>
<feature type="region of interest" description="Disordered" evidence="1">
    <location>
        <begin position="121"/>
        <end position="162"/>
    </location>
</feature>
<keyword evidence="3" id="KW-1185">Reference proteome</keyword>
<dbReference type="EMBL" id="RWGY01000004">
    <property type="protein sequence ID" value="TVU44849.1"/>
    <property type="molecule type" value="Genomic_DNA"/>
</dbReference>
<evidence type="ECO:0000313" key="3">
    <source>
        <dbReference type="Proteomes" id="UP000324897"/>
    </source>
</evidence>
<organism evidence="2 3">
    <name type="scientific">Eragrostis curvula</name>
    <name type="common">weeping love grass</name>
    <dbReference type="NCBI Taxonomy" id="38414"/>
    <lineage>
        <taxon>Eukaryota</taxon>
        <taxon>Viridiplantae</taxon>
        <taxon>Streptophyta</taxon>
        <taxon>Embryophyta</taxon>
        <taxon>Tracheophyta</taxon>
        <taxon>Spermatophyta</taxon>
        <taxon>Magnoliopsida</taxon>
        <taxon>Liliopsida</taxon>
        <taxon>Poales</taxon>
        <taxon>Poaceae</taxon>
        <taxon>PACMAD clade</taxon>
        <taxon>Chloridoideae</taxon>
        <taxon>Eragrostideae</taxon>
        <taxon>Eragrostidinae</taxon>
        <taxon>Eragrostis</taxon>
    </lineage>
</organism>
<evidence type="ECO:0000256" key="1">
    <source>
        <dbReference type="SAM" id="MobiDB-lite"/>
    </source>
</evidence>
<gene>
    <name evidence="2" type="ORF">EJB05_04310</name>
</gene>
<feature type="region of interest" description="Disordered" evidence="1">
    <location>
        <begin position="58"/>
        <end position="89"/>
    </location>
</feature>
<proteinExistence type="predicted"/>
<evidence type="ECO:0000313" key="2">
    <source>
        <dbReference type="EMBL" id="TVU44849.1"/>
    </source>
</evidence>
<comment type="caution">
    <text evidence="2">The sequence shown here is derived from an EMBL/GenBank/DDBJ whole genome shotgun (WGS) entry which is preliminary data.</text>
</comment>